<dbReference type="RefSeq" id="WP_093452878.1">
    <property type="nucleotide sequence ID" value="NZ_FNZG01000003.1"/>
</dbReference>
<feature type="coiled-coil region" evidence="1">
    <location>
        <begin position="52"/>
        <end position="79"/>
    </location>
</feature>
<dbReference type="Pfam" id="PF04380">
    <property type="entry name" value="BMFP"/>
    <property type="match status" value="1"/>
</dbReference>
<evidence type="ECO:0000313" key="2">
    <source>
        <dbReference type="EMBL" id="SFC51300.1"/>
    </source>
</evidence>
<protein>
    <recommendedName>
        <fullName evidence="4">BMFP domain-containing protein YqiC</fullName>
    </recommendedName>
</protein>
<evidence type="ECO:0000313" key="3">
    <source>
        <dbReference type="Proteomes" id="UP000231644"/>
    </source>
</evidence>
<dbReference type="STRING" id="517719.SAMN05421762_1167"/>
<gene>
    <name evidence="2" type="ORF">SAMN05421762_1167</name>
</gene>
<name>A0A1I1K102_9RHOB</name>
<dbReference type="OrthoDB" id="7392124at2"/>
<accession>A0A1I1K102</accession>
<proteinExistence type="predicted"/>
<evidence type="ECO:0000256" key="1">
    <source>
        <dbReference type="SAM" id="Coils"/>
    </source>
</evidence>
<keyword evidence="1" id="KW-0175">Coiled coil</keyword>
<keyword evidence="3" id="KW-1185">Reference proteome</keyword>
<dbReference type="EMBL" id="FOLX01000001">
    <property type="protein sequence ID" value="SFC51300.1"/>
    <property type="molecule type" value="Genomic_DNA"/>
</dbReference>
<dbReference type="AlphaFoldDB" id="A0A1I1K102"/>
<organism evidence="2 3">
    <name type="scientific">Pseudooceanicola nitratireducens</name>
    <dbReference type="NCBI Taxonomy" id="517719"/>
    <lineage>
        <taxon>Bacteria</taxon>
        <taxon>Pseudomonadati</taxon>
        <taxon>Pseudomonadota</taxon>
        <taxon>Alphaproteobacteria</taxon>
        <taxon>Rhodobacterales</taxon>
        <taxon>Paracoccaceae</taxon>
        <taxon>Pseudooceanicola</taxon>
    </lineage>
</organism>
<evidence type="ECO:0008006" key="4">
    <source>
        <dbReference type="Google" id="ProtNLM"/>
    </source>
</evidence>
<dbReference type="InterPro" id="IPR007475">
    <property type="entry name" value="UbiK"/>
</dbReference>
<dbReference type="Proteomes" id="UP000231644">
    <property type="component" value="Unassembled WGS sequence"/>
</dbReference>
<reference evidence="2 3" key="1">
    <citation type="submission" date="2016-10" db="EMBL/GenBank/DDBJ databases">
        <authorList>
            <person name="de Groot N.N."/>
        </authorList>
    </citation>
    <scope>NUCLEOTIDE SEQUENCE [LARGE SCALE GENOMIC DNA]</scope>
    <source>
        <strain evidence="2 3">DSM 29619</strain>
    </source>
</reference>
<sequence>MQTRSKFFDDMSQLMTNAMGVAQGAKDEAETAFKSMVDRWLADRDFVTREEFDAVRAMAQKAREENEALKARLDALEAKA</sequence>